<dbReference type="EMBL" id="AP024233">
    <property type="protein sequence ID" value="BCO10516.1"/>
    <property type="molecule type" value="Genomic_DNA"/>
</dbReference>
<reference evidence="22" key="1">
    <citation type="submission" date="2020-12" db="EMBL/GenBank/DDBJ databases">
        <title>Desulfobium dissulfuricans gen. nov., sp. nov., a novel mesophilic, sulfate-reducing bacterium isolated from a deep-sea hydrothermal vent.</title>
        <authorList>
            <person name="Hashimoto Y."/>
            <person name="Tame A."/>
            <person name="Sawayama S."/>
            <person name="Miyazaki J."/>
            <person name="Takai K."/>
            <person name="Nakagawa S."/>
        </authorList>
    </citation>
    <scope>NUCLEOTIDE SEQUENCE</scope>
    <source>
        <strain evidence="22">GF1</strain>
    </source>
</reference>
<name>A0A915U357_9BACT</name>
<dbReference type="Pfam" id="PF00571">
    <property type="entry name" value="CBS"/>
    <property type="match status" value="2"/>
</dbReference>
<feature type="binding site" evidence="13 15">
    <location>
        <begin position="360"/>
        <end position="361"/>
    </location>
    <ligand>
        <name>IMP</name>
        <dbReference type="ChEBI" id="CHEBI:58053"/>
    </ligand>
</feature>
<proteinExistence type="inferred from homology"/>
<keyword evidence="7 13" id="KW-0658">Purine biosynthesis</keyword>
<feature type="active site" description="Proton acceptor" evidence="13 14">
    <location>
        <position position="400"/>
    </location>
</feature>
<dbReference type="GO" id="GO:0006177">
    <property type="term" value="P:GMP biosynthetic process"/>
    <property type="evidence" value="ECO:0007669"/>
    <property type="project" value="UniProtKB-UniRule"/>
</dbReference>
<dbReference type="SMART" id="SM00116">
    <property type="entry name" value="CBS"/>
    <property type="match status" value="2"/>
</dbReference>
<dbReference type="RefSeq" id="WP_267927243.1">
    <property type="nucleotide sequence ID" value="NZ_AP024233.1"/>
</dbReference>
<accession>A0A915U357</accession>
<feature type="binding site" evidence="13 15">
    <location>
        <position position="302"/>
    </location>
    <ligand>
        <name>IMP</name>
        <dbReference type="ChEBI" id="CHEBI:58053"/>
    </ligand>
</feature>
<feature type="active site" description="Thioimidate intermediate" evidence="13 14">
    <location>
        <position position="304"/>
    </location>
</feature>
<dbReference type="InterPro" id="IPR046342">
    <property type="entry name" value="CBS_dom_sf"/>
</dbReference>
<evidence type="ECO:0000256" key="3">
    <source>
        <dbReference type="ARBA" id="ARBA00011881"/>
    </source>
</evidence>
<gene>
    <name evidence="13 22" type="primary">guaB</name>
    <name evidence="22" type="ORF">GF1_28920</name>
</gene>
<dbReference type="EC" id="1.1.1.205" evidence="13 20"/>
<evidence type="ECO:0000256" key="18">
    <source>
        <dbReference type="PROSITE-ProRule" id="PRU00703"/>
    </source>
</evidence>
<keyword evidence="23" id="KW-1185">Reference proteome</keyword>
<dbReference type="InterPro" id="IPR013785">
    <property type="entry name" value="Aldolase_TIM"/>
</dbReference>
<dbReference type="PANTHER" id="PTHR11911">
    <property type="entry name" value="INOSINE-5-MONOPHOSPHATE DEHYDROGENASE RELATED"/>
    <property type="match status" value="1"/>
</dbReference>
<keyword evidence="6 13" id="KW-0332">GMP biosynthesis</keyword>
<dbReference type="HAMAP" id="MF_01964">
    <property type="entry name" value="IMPDH"/>
    <property type="match status" value="1"/>
</dbReference>
<feature type="binding site" evidence="13">
    <location>
        <position position="467"/>
    </location>
    <ligand>
        <name>K(+)</name>
        <dbReference type="ChEBI" id="CHEBI:29103"/>
        <note>ligand shared between two tetrameric partners</note>
    </ligand>
</feature>
<dbReference type="GO" id="GO:0003938">
    <property type="term" value="F:IMP dehydrogenase activity"/>
    <property type="evidence" value="ECO:0007669"/>
    <property type="project" value="UniProtKB-UniRule"/>
</dbReference>
<comment type="catalytic activity">
    <reaction evidence="12 13 20">
        <text>IMP + NAD(+) + H2O = XMP + NADH + H(+)</text>
        <dbReference type="Rhea" id="RHEA:11708"/>
        <dbReference type="ChEBI" id="CHEBI:15377"/>
        <dbReference type="ChEBI" id="CHEBI:15378"/>
        <dbReference type="ChEBI" id="CHEBI:57464"/>
        <dbReference type="ChEBI" id="CHEBI:57540"/>
        <dbReference type="ChEBI" id="CHEBI:57945"/>
        <dbReference type="ChEBI" id="CHEBI:58053"/>
        <dbReference type="EC" id="1.1.1.205"/>
    </reaction>
</comment>
<feature type="domain" description="CBS" evidence="21">
    <location>
        <begin position="94"/>
        <end position="149"/>
    </location>
</feature>
<feature type="binding site" evidence="13 16">
    <location>
        <begin position="297"/>
        <end position="299"/>
    </location>
    <ligand>
        <name>NAD(+)</name>
        <dbReference type="ChEBI" id="CHEBI:57540"/>
    </ligand>
</feature>
<comment type="cofactor">
    <cofactor evidence="1 13">
        <name>K(+)</name>
        <dbReference type="ChEBI" id="CHEBI:29103"/>
    </cofactor>
</comment>
<evidence type="ECO:0000256" key="6">
    <source>
        <dbReference type="ARBA" id="ARBA00022749"/>
    </source>
</evidence>
<comment type="similarity">
    <text evidence="2 13 19">Belongs to the IMPDH/GMPR family.</text>
</comment>
<organism evidence="22 23">
    <name type="scientific">Desulfolithobacter dissulfuricans</name>
    <dbReference type="NCBI Taxonomy" id="2795293"/>
    <lineage>
        <taxon>Bacteria</taxon>
        <taxon>Pseudomonadati</taxon>
        <taxon>Thermodesulfobacteriota</taxon>
        <taxon>Desulfobulbia</taxon>
        <taxon>Desulfobulbales</taxon>
        <taxon>Desulfobulbaceae</taxon>
        <taxon>Desulfolithobacter</taxon>
    </lineage>
</organism>
<sequence>MFNEDIPPAYTFDDVLLIPAASEVLPSEVSLATRLTNKIKLNAPLISAAMDTVTEHRTAIAMAREGGIGIIHKNMSISDQAREVERVKKSEYGMIIDPVTVTEDQSVADVQNIMRTYKISGLPVLNKEKLVGIVTNRDLRFVSDDNLKVRDVMTSKNLITAPVGIDLEHSKALLHEHRIEKLLVVDEEGNLKGLITIKDIEKLKKYPNAAKDDIGRLLVGAAIGISGDMQERTAALVAAGVDVVVLDSAHGHSAGVIKALEMVKNLFPDLQVIAGNVATAEGTADLIRAGANAVKVGVGPGSICTTRIVAGVGVPQLTALKNCTEEAKKHGIPIIADGGIKFSGDICKAIGIGAHTVMVGSLFAGTDETPGETFLYQGRKYKGYRGMGSLGAMKEGSSDRYFQKKESSKLVPEGIEGKVPYRGPISEMIYQLLGGLRSGMGYVGAATIEELHKRARFVRISPAGLRESHVHDVIITREAPNYRTESI</sequence>
<evidence type="ECO:0000256" key="4">
    <source>
        <dbReference type="ARBA" id="ARBA00022723"/>
    </source>
</evidence>
<comment type="subunit">
    <text evidence="3 13">Homotetramer.</text>
</comment>
<dbReference type="GO" id="GO:0000166">
    <property type="term" value="F:nucleotide binding"/>
    <property type="evidence" value="ECO:0007669"/>
    <property type="project" value="UniProtKB-UniRule"/>
</dbReference>
<dbReference type="SUPFAM" id="SSF54631">
    <property type="entry name" value="CBS-domain pair"/>
    <property type="match status" value="1"/>
</dbReference>
<feature type="binding site" evidence="13 15">
    <location>
        <begin position="337"/>
        <end position="339"/>
    </location>
    <ligand>
        <name>IMP</name>
        <dbReference type="ChEBI" id="CHEBI:58053"/>
    </ligand>
</feature>
<dbReference type="PANTHER" id="PTHR11911:SF111">
    <property type="entry name" value="INOSINE-5'-MONOPHOSPHATE DEHYDROGENASE"/>
    <property type="match status" value="1"/>
</dbReference>
<dbReference type="CDD" id="cd00381">
    <property type="entry name" value="IMPDH"/>
    <property type="match status" value="1"/>
</dbReference>
<keyword evidence="8 13" id="KW-0630">Potassium</keyword>
<dbReference type="InterPro" id="IPR005990">
    <property type="entry name" value="IMP_DH"/>
</dbReference>
<dbReference type="KEGG" id="ddu:GF1_28920"/>
<dbReference type="SUPFAM" id="SSF51412">
    <property type="entry name" value="Inosine monophosphate dehydrogenase (IMPDH)"/>
    <property type="match status" value="1"/>
</dbReference>
<keyword evidence="11 18" id="KW-0129">CBS domain</keyword>
<evidence type="ECO:0000256" key="11">
    <source>
        <dbReference type="ARBA" id="ARBA00023122"/>
    </source>
</evidence>
<feature type="binding site" evidence="13 15">
    <location>
        <position position="413"/>
    </location>
    <ligand>
        <name>IMP</name>
        <dbReference type="ChEBI" id="CHEBI:58053"/>
    </ligand>
</feature>
<evidence type="ECO:0000256" key="1">
    <source>
        <dbReference type="ARBA" id="ARBA00001958"/>
    </source>
</evidence>
<dbReference type="CDD" id="cd04601">
    <property type="entry name" value="CBS_pair_IMPDH"/>
    <property type="match status" value="1"/>
</dbReference>
<feature type="binding site" evidence="13 15">
    <location>
        <begin position="384"/>
        <end position="388"/>
    </location>
    <ligand>
        <name>IMP</name>
        <dbReference type="ChEBI" id="CHEBI:58053"/>
    </ligand>
</feature>
<dbReference type="FunFam" id="3.20.20.70:FF:000003">
    <property type="entry name" value="GMP reductase"/>
    <property type="match status" value="1"/>
</dbReference>
<dbReference type="InterPro" id="IPR001093">
    <property type="entry name" value="IMP_DH_GMPRt"/>
</dbReference>
<dbReference type="NCBIfam" id="TIGR01302">
    <property type="entry name" value="IMP_dehydrog"/>
    <property type="match status" value="1"/>
</dbReference>
<dbReference type="Pfam" id="PF00478">
    <property type="entry name" value="IMPDH"/>
    <property type="match status" value="1"/>
</dbReference>
<evidence type="ECO:0000256" key="15">
    <source>
        <dbReference type="PIRSR" id="PIRSR000130-2"/>
    </source>
</evidence>
<dbReference type="PROSITE" id="PS51371">
    <property type="entry name" value="CBS"/>
    <property type="match status" value="2"/>
</dbReference>
<keyword evidence="9 13" id="KW-0560">Oxidoreductase</keyword>
<keyword evidence="4 13" id="KW-0479">Metal-binding</keyword>
<feature type="binding site" evidence="13">
    <location>
        <position position="247"/>
    </location>
    <ligand>
        <name>NAD(+)</name>
        <dbReference type="ChEBI" id="CHEBI:57540"/>
    </ligand>
</feature>
<feature type="binding site" description="in other chain" evidence="13 17">
    <location>
        <position position="299"/>
    </location>
    <ligand>
        <name>K(+)</name>
        <dbReference type="ChEBI" id="CHEBI:29103"/>
        <note>ligand shared between two tetrameric partners</note>
    </ligand>
</feature>
<dbReference type="Gene3D" id="3.20.20.70">
    <property type="entry name" value="Aldolase class I"/>
    <property type="match status" value="1"/>
</dbReference>
<evidence type="ECO:0000313" key="23">
    <source>
        <dbReference type="Proteomes" id="UP001063350"/>
    </source>
</evidence>
<evidence type="ECO:0000259" key="21">
    <source>
        <dbReference type="PROSITE" id="PS51371"/>
    </source>
</evidence>
<comment type="caution">
    <text evidence="13">Lacks conserved residue(s) required for the propagation of feature annotation.</text>
</comment>
<evidence type="ECO:0000256" key="9">
    <source>
        <dbReference type="ARBA" id="ARBA00023002"/>
    </source>
</evidence>
<evidence type="ECO:0000256" key="5">
    <source>
        <dbReference type="ARBA" id="ARBA00022737"/>
    </source>
</evidence>
<feature type="binding site" evidence="13">
    <location>
        <position position="469"/>
    </location>
    <ligand>
        <name>K(+)</name>
        <dbReference type="ChEBI" id="CHEBI:29103"/>
        <note>ligand shared between two tetrameric partners</note>
    </ligand>
</feature>
<keyword evidence="10 13" id="KW-0520">NAD</keyword>
<feature type="domain" description="CBS" evidence="21">
    <location>
        <begin position="153"/>
        <end position="210"/>
    </location>
</feature>
<dbReference type="PIRSF" id="PIRSF000130">
    <property type="entry name" value="IMPDH"/>
    <property type="match status" value="1"/>
</dbReference>
<feature type="binding site" evidence="13">
    <location>
        <position position="468"/>
    </location>
    <ligand>
        <name>K(+)</name>
        <dbReference type="ChEBI" id="CHEBI:29103"/>
        <note>ligand shared between two tetrameric partners</note>
    </ligand>
</feature>
<evidence type="ECO:0000256" key="19">
    <source>
        <dbReference type="RuleBase" id="RU003927"/>
    </source>
</evidence>
<evidence type="ECO:0000256" key="20">
    <source>
        <dbReference type="RuleBase" id="RU003928"/>
    </source>
</evidence>
<evidence type="ECO:0000256" key="2">
    <source>
        <dbReference type="ARBA" id="ARBA00005502"/>
    </source>
</evidence>
<dbReference type="SMART" id="SM01240">
    <property type="entry name" value="IMPDH"/>
    <property type="match status" value="1"/>
</dbReference>
<evidence type="ECO:0000256" key="8">
    <source>
        <dbReference type="ARBA" id="ARBA00022958"/>
    </source>
</evidence>
<evidence type="ECO:0000256" key="12">
    <source>
        <dbReference type="ARBA" id="ARBA00048028"/>
    </source>
</evidence>
<dbReference type="PROSITE" id="PS00487">
    <property type="entry name" value="IMP_DH_GMP_RED"/>
    <property type="match status" value="1"/>
</dbReference>
<feature type="binding site" description="in other chain" evidence="13 17">
    <location>
        <position position="304"/>
    </location>
    <ligand>
        <name>K(+)</name>
        <dbReference type="ChEBI" id="CHEBI:29103"/>
        <note>ligand shared between two tetrameric partners</note>
    </ligand>
</feature>
<dbReference type="GO" id="GO:0006183">
    <property type="term" value="P:GTP biosynthetic process"/>
    <property type="evidence" value="ECO:0007669"/>
    <property type="project" value="TreeGrafter"/>
</dbReference>
<dbReference type="AlphaFoldDB" id="A0A915U357"/>
<evidence type="ECO:0000256" key="16">
    <source>
        <dbReference type="PIRSR" id="PIRSR000130-3"/>
    </source>
</evidence>
<evidence type="ECO:0000256" key="10">
    <source>
        <dbReference type="ARBA" id="ARBA00023027"/>
    </source>
</evidence>
<dbReference type="GO" id="GO:0046872">
    <property type="term" value="F:metal ion binding"/>
    <property type="evidence" value="ECO:0007669"/>
    <property type="project" value="UniProtKB-UniRule"/>
</dbReference>
<comment type="pathway">
    <text evidence="13 20">Purine metabolism; XMP biosynthesis via de novo pathway; XMP from IMP: step 1/1.</text>
</comment>
<keyword evidence="5" id="KW-0677">Repeat</keyword>
<dbReference type="InterPro" id="IPR000644">
    <property type="entry name" value="CBS_dom"/>
</dbReference>
<comment type="activity regulation">
    <text evidence="13">Mycophenolic acid (MPA) is a non-competitive inhibitor that prevents formation of the closed enzyme conformation by binding to the same site as the amobile flap. In contrast, mizoribine monophosphate (MZP) is a competitive inhibitor that induces the closed conformation. MPA is a potent inhibitor of mammalian IMPDHs but a poor inhibitor of the bacterial enzymes. MZP is a more potent inhibitor of bacterial IMPDH.</text>
</comment>
<evidence type="ECO:0000256" key="17">
    <source>
        <dbReference type="PIRSR" id="PIRSR000130-4"/>
    </source>
</evidence>
<evidence type="ECO:0000313" key="22">
    <source>
        <dbReference type="EMBL" id="BCO10516.1"/>
    </source>
</evidence>
<feature type="binding site" evidence="16">
    <location>
        <begin position="247"/>
        <end position="249"/>
    </location>
    <ligand>
        <name>NAD(+)</name>
        <dbReference type="ChEBI" id="CHEBI:57540"/>
    </ligand>
</feature>
<protein>
    <recommendedName>
        <fullName evidence="13 20">Inosine-5'-monophosphate dehydrogenase</fullName>
        <shortName evidence="13">IMP dehydrogenase</shortName>
        <shortName evidence="13">IMPD</shortName>
        <shortName evidence="13">IMPDH</shortName>
        <ecNumber evidence="13 20">1.1.1.205</ecNumber>
    </recommendedName>
</protein>
<feature type="binding site" description="in other chain" evidence="13 17">
    <location>
        <position position="301"/>
    </location>
    <ligand>
        <name>K(+)</name>
        <dbReference type="ChEBI" id="CHEBI:29103"/>
        <note>ligand shared between two tetrameric partners</note>
    </ligand>
</feature>
<evidence type="ECO:0000256" key="13">
    <source>
        <dbReference type="HAMAP-Rule" id="MF_01964"/>
    </source>
</evidence>
<comment type="function">
    <text evidence="13">Catalyzes the conversion of inosine 5'-phosphate (IMP) to xanthosine 5'-phosphate (XMP), the first committed and rate-limiting step in the de novo synthesis of guanine nucleotides, and therefore plays an important role in the regulation of cell growth.</text>
</comment>
<dbReference type="InterPro" id="IPR015875">
    <property type="entry name" value="IMP_DH/GMP_Rdtase_CS"/>
</dbReference>
<evidence type="ECO:0000256" key="14">
    <source>
        <dbReference type="PIRSR" id="PIRSR000130-1"/>
    </source>
</evidence>
<evidence type="ECO:0000256" key="7">
    <source>
        <dbReference type="ARBA" id="ARBA00022755"/>
    </source>
</evidence>
<dbReference type="Proteomes" id="UP001063350">
    <property type="component" value="Chromosome"/>
</dbReference>